<evidence type="ECO:0000256" key="7">
    <source>
        <dbReference type="HAMAP-Rule" id="MF_01374"/>
    </source>
</evidence>
<keyword evidence="5 7" id="KW-0378">Hydrolase</keyword>
<dbReference type="EC" id="3.1.2.6" evidence="7"/>
<evidence type="ECO:0000313" key="9">
    <source>
        <dbReference type="EMBL" id="OAH96690.1"/>
    </source>
</evidence>
<evidence type="ECO:0000256" key="1">
    <source>
        <dbReference type="ARBA" id="ARBA00001623"/>
    </source>
</evidence>
<dbReference type="GO" id="GO:0046872">
    <property type="term" value="F:metal ion binding"/>
    <property type="evidence" value="ECO:0007669"/>
    <property type="project" value="UniProtKB-KW"/>
</dbReference>
<dbReference type="InterPro" id="IPR050110">
    <property type="entry name" value="Glyoxalase_II_hydrolase"/>
</dbReference>
<dbReference type="RefSeq" id="WP_064038883.1">
    <property type="nucleotide sequence ID" value="NZ_LUUH01000110.1"/>
</dbReference>
<dbReference type="CDD" id="cd07723">
    <property type="entry name" value="hydroxyacylglutathione_hydrolase_MBL-fold"/>
    <property type="match status" value="1"/>
</dbReference>
<comment type="cofactor">
    <cofactor evidence="7">
        <name>Zn(2+)</name>
        <dbReference type="ChEBI" id="CHEBI:29105"/>
    </cofactor>
    <text evidence="7">Binds 2 Zn(2+) ions per subunit.</text>
</comment>
<feature type="binding site" evidence="7">
    <location>
        <position position="59"/>
    </location>
    <ligand>
        <name>Zn(2+)</name>
        <dbReference type="ChEBI" id="CHEBI:29105"/>
        <label>2</label>
    </ligand>
</feature>
<evidence type="ECO:0000256" key="3">
    <source>
        <dbReference type="ARBA" id="ARBA00006759"/>
    </source>
</evidence>
<comment type="pathway">
    <text evidence="2 7">Secondary metabolite metabolism; methylglyoxal degradation; (R)-lactate from methylglyoxal: step 2/2.</text>
</comment>
<evidence type="ECO:0000259" key="8">
    <source>
        <dbReference type="SMART" id="SM00849"/>
    </source>
</evidence>
<feature type="binding site" evidence="7">
    <location>
        <position position="170"/>
    </location>
    <ligand>
        <name>Zn(2+)</name>
        <dbReference type="ChEBI" id="CHEBI:29105"/>
        <label>2</label>
    </ligand>
</feature>
<protein>
    <recommendedName>
        <fullName evidence="7">Hydroxyacylglutathione hydrolase</fullName>
        <ecNumber evidence="7">3.1.2.6</ecNumber>
    </recommendedName>
    <alternativeName>
        <fullName evidence="7">Glyoxalase II</fullName>
        <shortName evidence="7">Glx II</shortName>
    </alternativeName>
</protein>
<dbReference type="InterPro" id="IPR035680">
    <property type="entry name" value="Clx_II_MBL"/>
</dbReference>
<comment type="function">
    <text evidence="7">Thiolesterase that catalyzes the hydrolysis of S-D-lactoyl-glutathione to form glutathione and D-lactic acid.</text>
</comment>
<comment type="caution">
    <text evidence="9">The sequence shown here is derived from an EMBL/GenBank/DDBJ whole genome shotgun (WGS) entry which is preliminary data.</text>
</comment>
<dbReference type="InterPro" id="IPR032282">
    <property type="entry name" value="HAGH_C"/>
</dbReference>
<dbReference type="InterPro" id="IPR017782">
    <property type="entry name" value="Hydroxyacylglutathione_Hdrlase"/>
</dbReference>
<evidence type="ECO:0000256" key="2">
    <source>
        <dbReference type="ARBA" id="ARBA00004963"/>
    </source>
</evidence>
<dbReference type="PANTHER" id="PTHR43705">
    <property type="entry name" value="HYDROXYACYLGLUTATHIONE HYDROLASE"/>
    <property type="match status" value="1"/>
</dbReference>
<feature type="domain" description="Metallo-beta-lactamase" evidence="8">
    <location>
        <begin position="12"/>
        <end position="170"/>
    </location>
</feature>
<dbReference type="PANTHER" id="PTHR43705:SF1">
    <property type="entry name" value="HYDROXYACYLGLUTATHIONE HYDROLASE GLOB"/>
    <property type="match status" value="1"/>
</dbReference>
<dbReference type="GO" id="GO:0004416">
    <property type="term" value="F:hydroxyacylglutathione hydrolase activity"/>
    <property type="evidence" value="ECO:0007669"/>
    <property type="project" value="UniProtKB-UniRule"/>
</dbReference>
<dbReference type="SUPFAM" id="SSF56281">
    <property type="entry name" value="Metallo-hydrolase/oxidoreductase"/>
    <property type="match status" value="1"/>
</dbReference>
<feature type="binding site" evidence="7">
    <location>
        <position position="132"/>
    </location>
    <ligand>
        <name>Zn(2+)</name>
        <dbReference type="ChEBI" id="CHEBI:29105"/>
        <label>1</label>
    </ligand>
</feature>
<feature type="binding site" evidence="7">
    <location>
        <position position="113"/>
    </location>
    <ligand>
        <name>Zn(2+)</name>
        <dbReference type="ChEBI" id="CHEBI:29105"/>
        <label>1</label>
    </ligand>
</feature>
<feature type="binding site" evidence="7">
    <location>
        <position position="55"/>
    </location>
    <ligand>
        <name>Zn(2+)</name>
        <dbReference type="ChEBI" id="CHEBI:29105"/>
        <label>1</label>
    </ligand>
</feature>
<evidence type="ECO:0000256" key="4">
    <source>
        <dbReference type="ARBA" id="ARBA00022723"/>
    </source>
</evidence>
<dbReference type="PIRSF" id="PIRSF005457">
    <property type="entry name" value="Glx"/>
    <property type="match status" value="1"/>
</dbReference>
<dbReference type="AlphaFoldDB" id="A0A177LTK1"/>
<reference evidence="9 10" key="1">
    <citation type="submission" date="2016-03" db="EMBL/GenBank/DDBJ databases">
        <authorList>
            <person name="Ploux O."/>
        </authorList>
    </citation>
    <scope>NUCLEOTIDE SEQUENCE [LARGE SCALE GENOMIC DNA]</scope>
    <source>
        <strain evidence="9 10">R-45371</strain>
    </source>
</reference>
<name>A0A177LTK1_METMH</name>
<proteinExistence type="inferred from homology"/>
<feature type="binding site" evidence="7">
    <location>
        <position position="60"/>
    </location>
    <ligand>
        <name>Zn(2+)</name>
        <dbReference type="ChEBI" id="CHEBI:29105"/>
        <label>2</label>
    </ligand>
</feature>
<keyword evidence="6 7" id="KW-0862">Zinc</keyword>
<dbReference type="HAMAP" id="MF_01374">
    <property type="entry name" value="Glyoxalase_2"/>
    <property type="match status" value="1"/>
</dbReference>
<dbReference type="EMBL" id="LUUH01000110">
    <property type="protein sequence ID" value="OAH96690.1"/>
    <property type="molecule type" value="Genomic_DNA"/>
</dbReference>
<comment type="subunit">
    <text evidence="7">Monomer.</text>
</comment>
<dbReference type="Pfam" id="PF16123">
    <property type="entry name" value="HAGH_C"/>
    <property type="match status" value="1"/>
</dbReference>
<sequence>MLEILQIPVLQDNYIYLIQDTDSGLTAAIDPAVADAVIDVLTENSWQLDYIFNTHHHGDHVGANLQLKQQTGCKIVGSAADQARIPGIDIMLGDGDLVKLGNQSFQVIDTPGHTLGHIVYYSADSQALFCGDTLFSLGCGRLFEGSAEQMWLSLEALKALPAETRVYCAHEYTAANGRFALSVDADNPQLRQRIDQVAKLRQQNRPTLPSTIGLELATNPFFRADNVSIRSNIGMTEQSDLAVFRQLRLMKDQFR</sequence>
<dbReference type="GO" id="GO:0019243">
    <property type="term" value="P:methylglyoxal catabolic process to D-lactate via S-lactoyl-glutathione"/>
    <property type="evidence" value="ECO:0007669"/>
    <property type="project" value="UniProtKB-UniRule"/>
</dbReference>
<evidence type="ECO:0000313" key="10">
    <source>
        <dbReference type="Proteomes" id="UP000077763"/>
    </source>
</evidence>
<evidence type="ECO:0000256" key="6">
    <source>
        <dbReference type="ARBA" id="ARBA00022833"/>
    </source>
</evidence>
<feature type="binding site" evidence="7">
    <location>
        <position position="57"/>
    </location>
    <ligand>
        <name>Zn(2+)</name>
        <dbReference type="ChEBI" id="CHEBI:29105"/>
        <label>1</label>
    </ligand>
</feature>
<comment type="catalytic activity">
    <reaction evidence="1 7">
        <text>an S-(2-hydroxyacyl)glutathione + H2O = a 2-hydroxy carboxylate + glutathione + H(+)</text>
        <dbReference type="Rhea" id="RHEA:21864"/>
        <dbReference type="ChEBI" id="CHEBI:15377"/>
        <dbReference type="ChEBI" id="CHEBI:15378"/>
        <dbReference type="ChEBI" id="CHEBI:57925"/>
        <dbReference type="ChEBI" id="CHEBI:58896"/>
        <dbReference type="ChEBI" id="CHEBI:71261"/>
        <dbReference type="EC" id="3.1.2.6"/>
    </reaction>
</comment>
<comment type="similarity">
    <text evidence="3 7">Belongs to the metallo-beta-lactamase superfamily. Glyoxalase II family.</text>
</comment>
<keyword evidence="4 7" id="KW-0479">Metal-binding</keyword>
<dbReference type="SMART" id="SM00849">
    <property type="entry name" value="Lactamase_B"/>
    <property type="match status" value="1"/>
</dbReference>
<organism evidence="9 10">
    <name type="scientific">Methylomonas methanica</name>
    <dbReference type="NCBI Taxonomy" id="421"/>
    <lineage>
        <taxon>Bacteria</taxon>
        <taxon>Pseudomonadati</taxon>
        <taxon>Pseudomonadota</taxon>
        <taxon>Gammaproteobacteria</taxon>
        <taxon>Methylococcales</taxon>
        <taxon>Methylococcaceae</taxon>
        <taxon>Methylomonas</taxon>
    </lineage>
</organism>
<dbReference type="NCBIfam" id="TIGR03413">
    <property type="entry name" value="GSH_gloB"/>
    <property type="match status" value="1"/>
</dbReference>
<accession>A0A177LTK1</accession>
<dbReference type="Proteomes" id="UP000077763">
    <property type="component" value="Unassembled WGS sequence"/>
</dbReference>
<dbReference type="Pfam" id="PF00753">
    <property type="entry name" value="Lactamase_B"/>
    <property type="match status" value="1"/>
</dbReference>
<gene>
    <name evidence="7" type="primary">gloB</name>
    <name evidence="9" type="ORF">A1353_03415</name>
</gene>
<feature type="binding site" evidence="7">
    <location>
        <position position="132"/>
    </location>
    <ligand>
        <name>Zn(2+)</name>
        <dbReference type="ChEBI" id="CHEBI:29105"/>
        <label>2</label>
    </ligand>
</feature>
<evidence type="ECO:0000256" key="5">
    <source>
        <dbReference type="ARBA" id="ARBA00022801"/>
    </source>
</evidence>
<dbReference type="InterPro" id="IPR001279">
    <property type="entry name" value="Metallo-B-lactamas"/>
</dbReference>
<dbReference type="InterPro" id="IPR036866">
    <property type="entry name" value="RibonucZ/Hydroxyglut_hydro"/>
</dbReference>
<dbReference type="UniPathway" id="UPA00619">
    <property type="reaction ID" value="UER00676"/>
</dbReference>
<dbReference type="Gene3D" id="3.60.15.10">
    <property type="entry name" value="Ribonuclease Z/Hydroxyacylglutathione hydrolase-like"/>
    <property type="match status" value="1"/>
</dbReference>